<feature type="transmembrane region" description="Helical" evidence="1">
    <location>
        <begin position="87"/>
        <end position="106"/>
    </location>
</feature>
<dbReference type="AlphaFoldDB" id="A0A553JQM7"/>
<dbReference type="EMBL" id="VKGK01000008">
    <property type="protein sequence ID" value="TRY14760.1"/>
    <property type="molecule type" value="Genomic_DNA"/>
</dbReference>
<feature type="transmembrane region" description="Helical" evidence="1">
    <location>
        <begin position="118"/>
        <end position="139"/>
    </location>
</feature>
<protein>
    <submittedName>
        <fullName evidence="2">DUF4281 domain-containing protein</fullName>
    </submittedName>
</protein>
<evidence type="ECO:0000313" key="3">
    <source>
        <dbReference type="Proteomes" id="UP000318126"/>
    </source>
</evidence>
<name>A0A553JQM7_SHEHA</name>
<feature type="transmembrane region" description="Helical" evidence="1">
    <location>
        <begin position="16"/>
        <end position="35"/>
    </location>
</feature>
<keyword evidence="3" id="KW-1185">Reference proteome</keyword>
<accession>A0A553JQM7</accession>
<dbReference type="Pfam" id="PF14108">
    <property type="entry name" value="ABA4-like"/>
    <property type="match status" value="1"/>
</dbReference>
<feature type="transmembrane region" description="Helical" evidence="1">
    <location>
        <begin position="47"/>
        <end position="67"/>
    </location>
</feature>
<keyword evidence="1" id="KW-1133">Transmembrane helix</keyword>
<keyword evidence="1" id="KW-0472">Membrane</keyword>
<dbReference type="RefSeq" id="WP_143564159.1">
    <property type="nucleotide sequence ID" value="NZ_BMPL01000006.1"/>
</dbReference>
<gene>
    <name evidence="2" type="ORF">FN961_08690</name>
</gene>
<sequence>MQLNELHASGISPDQWFGYASQLATLGWLMLIFLPRRIKPLFFIPQYVIPFSLGLLYAGLALTTYFTNEGDYGSLTGVRTLFDNDQMLLAGWVHYLAFDLFIGAWIARNADDLCISRLLQGPILVTTFMFGPIGLVLFLCMRMTLSPSTKIVENRKEITHV</sequence>
<proteinExistence type="predicted"/>
<evidence type="ECO:0000313" key="2">
    <source>
        <dbReference type="EMBL" id="TRY14760.1"/>
    </source>
</evidence>
<reference evidence="3" key="1">
    <citation type="submission" date="2019-07" db="EMBL/GenBank/DDBJ databases">
        <title>Shewanella sp. YLB-08 draft genomic sequence.</title>
        <authorList>
            <person name="Yu L."/>
        </authorList>
    </citation>
    <scope>NUCLEOTIDE SEQUENCE [LARGE SCALE GENOMIC DNA]</scope>
    <source>
        <strain evidence="3">JCM 20706</strain>
    </source>
</reference>
<dbReference type="InterPro" id="IPR025461">
    <property type="entry name" value="ABA4-like"/>
</dbReference>
<keyword evidence="1" id="KW-0812">Transmembrane</keyword>
<organism evidence="2 3">
    <name type="scientific">Shewanella hanedai</name>
    <name type="common">Alteromonas hanedai</name>
    <dbReference type="NCBI Taxonomy" id="25"/>
    <lineage>
        <taxon>Bacteria</taxon>
        <taxon>Pseudomonadati</taxon>
        <taxon>Pseudomonadota</taxon>
        <taxon>Gammaproteobacteria</taxon>
        <taxon>Alteromonadales</taxon>
        <taxon>Shewanellaceae</taxon>
        <taxon>Shewanella</taxon>
    </lineage>
</organism>
<dbReference type="Proteomes" id="UP000318126">
    <property type="component" value="Unassembled WGS sequence"/>
</dbReference>
<comment type="caution">
    <text evidence="2">The sequence shown here is derived from an EMBL/GenBank/DDBJ whole genome shotgun (WGS) entry which is preliminary data.</text>
</comment>
<dbReference type="OrthoDB" id="6905929at2"/>
<evidence type="ECO:0000256" key="1">
    <source>
        <dbReference type="SAM" id="Phobius"/>
    </source>
</evidence>